<keyword evidence="3" id="KW-1185">Reference proteome</keyword>
<reference evidence="2 3" key="1">
    <citation type="submission" date="2014-09" db="EMBL/GenBank/DDBJ databases">
        <title>Alistipes sp. 627, sp. nov., a novel member of the family Rikenellaceae isolated from human faeces.</title>
        <authorList>
            <person name="Shkoporov A.N."/>
            <person name="Chaplin A.V."/>
            <person name="Motuzova O.V."/>
            <person name="Kafarskaia L.I."/>
            <person name="Khokhlova E.V."/>
            <person name="Efimov B.A."/>
        </authorList>
    </citation>
    <scope>NUCLEOTIDE SEQUENCE [LARGE SCALE GENOMIC DNA]</scope>
    <source>
        <strain evidence="2 3">627</strain>
    </source>
</reference>
<accession>A0ABR4YIR3</accession>
<dbReference type="RefSeq" id="WP_035473973.1">
    <property type="nucleotide sequence ID" value="NZ_JRGF01000011.1"/>
</dbReference>
<dbReference type="Proteomes" id="UP000030889">
    <property type="component" value="Unassembled WGS sequence"/>
</dbReference>
<gene>
    <name evidence="2" type="ORF">LG35_08665</name>
</gene>
<feature type="region of interest" description="Disordered" evidence="1">
    <location>
        <begin position="87"/>
        <end position="120"/>
    </location>
</feature>
<evidence type="ECO:0000256" key="1">
    <source>
        <dbReference type="SAM" id="MobiDB-lite"/>
    </source>
</evidence>
<evidence type="ECO:0000313" key="3">
    <source>
        <dbReference type="Proteomes" id="UP000030889"/>
    </source>
</evidence>
<proteinExistence type="predicted"/>
<organism evidence="2 3">
    <name type="scientific">Alistipes inops</name>
    <dbReference type="NCBI Taxonomy" id="1501391"/>
    <lineage>
        <taxon>Bacteria</taxon>
        <taxon>Pseudomonadati</taxon>
        <taxon>Bacteroidota</taxon>
        <taxon>Bacteroidia</taxon>
        <taxon>Bacteroidales</taxon>
        <taxon>Rikenellaceae</taxon>
        <taxon>Alistipes</taxon>
    </lineage>
</organism>
<evidence type="ECO:0000313" key="2">
    <source>
        <dbReference type="EMBL" id="KHE41397.1"/>
    </source>
</evidence>
<protein>
    <recommendedName>
        <fullName evidence="4">DUF3127 domain-containing protein</fullName>
    </recommendedName>
</protein>
<dbReference type="Pfam" id="PF11325">
    <property type="entry name" value="DUF3127"/>
    <property type="match status" value="1"/>
</dbReference>
<sequence>MEFEGTVYKVLPVVKGTSQRGEWMKQEVVFELPGEFNRKICVGFWGDKAHDAGTLREGDKVAVSINVESREYNGRWFTEARGWKMTRMTTQPPVPGVADMPPFAEEGTPYSGEPADDLPF</sequence>
<name>A0ABR4YIR3_9BACT</name>
<dbReference type="InterPro" id="IPR021474">
    <property type="entry name" value="DUF3127"/>
</dbReference>
<evidence type="ECO:0008006" key="4">
    <source>
        <dbReference type="Google" id="ProtNLM"/>
    </source>
</evidence>
<dbReference type="EMBL" id="JRGF01000011">
    <property type="protein sequence ID" value="KHE41397.1"/>
    <property type="molecule type" value="Genomic_DNA"/>
</dbReference>
<comment type="caution">
    <text evidence="2">The sequence shown here is derived from an EMBL/GenBank/DDBJ whole genome shotgun (WGS) entry which is preliminary data.</text>
</comment>